<protein>
    <submittedName>
        <fullName evidence="5">Uncharacterized protein</fullName>
    </submittedName>
</protein>
<feature type="coiled-coil region" evidence="3">
    <location>
        <begin position="77"/>
        <end position="154"/>
    </location>
</feature>
<accession>A0A165BFQ7</accession>
<dbReference type="Pfam" id="PF05615">
    <property type="entry name" value="THOC7"/>
    <property type="match status" value="1"/>
</dbReference>
<evidence type="ECO:0000256" key="2">
    <source>
        <dbReference type="ARBA" id="ARBA00023242"/>
    </source>
</evidence>
<evidence type="ECO:0000256" key="4">
    <source>
        <dbReference type="SAM" id="MobiDB-lite"/>
    </source>
</evidence>
<dbReference type="FunCoup" id="A0A165BFQ7">
    <property type="interactions" value="55"/>
</dbReference>
<keyword evidence="3" id="KW-0175">Coiled coil</keyword>
<feature type="compositionally biased region" description="Acidic residues" evidence="4">
    <location>
        <begin position="280"/>
        <end position="289"/>
    </location>
</feature>
<evidence type="ECO:0000256" key="1">
    <source>
        <dbReference type="ARBA" id="ARBA00004123"/>
    </source>
</evidence>
<dbReference type="STRING" id="1314781.A0A165BFQ7"/>
<evidence type="ECO:0000313" key="6">
    <source>
        <dbReference type="Proteomes" id="UP000077266"/>
    </source>
</evidence>
<dbReference type="GO" id="GO:0006397">
    <property type="term" value="P:mRNA processing"/>
    <property type="evidence" value="ECO:0007669"/>
    <property type="project" value="InterPro"/>
</dbReference>
<name>A0A165BFQ7_EXIGL</name>
<evidence type="ECO:0000313" key="5">
    <source>
        <dbReference type="EMBL" id="KZV80547.1"/>
    </source>
</evidence>
<dbReference type="InterPro" id="IPR008501">
    <property type="entry name" value="THOC7/Mft1"/>
</dbReference>
<dbReference type="InParanoid" id="A0A165BFQ7"/>
<gene>
    <name evidence="5" type="ORF">EXIGLDRAFT_732702</name>
</gene>
<dbReference type="OrthoDB" id="205166at2759"/>
<keyword evidence="2" id="KW-0539">Nucleus</keyword>
<sequence>MAQPQRAPFPDMTPAHEDALIHSRLMNDERVLRRLAKRFHAVAQSPASSTAREKERESLLDDLAAFQSQLATRALVCDAERRQVLHYEAERKRIEEEQEVLRGELVQLKNELEVEQIAERVNILAPRGELEQSIAGLEEEIASIEAQLEAEQRAMSSRKTAFDVVVSELQTLRLMGKDDPDEEHDGDLPDVPMGEDGEGEGEADDEREEGDDEDDARRKRDTPAAADSTELDEKIDLGAESSAPGTPAPKLNPSARSFKPRQMSELGTSSALEELGPEKEDGEQDEQEQEQGLATDGDIEMGEVVEQSQGSTGHGAPAPGSNEREEGETSPLTPLST</sequence>
<feature type="compositionally biased region" description="Acidic residues" evidence="4">
    <location>
        <begin position="193"/>
        <end position="214"/>
    </location>
</feature>
<keyword evidence="6" id="KW-1185">Reference proteome</keyword>
<evidence type="ECO:0000256" key="3">
    <source>
        <dbReference type="SAM" id="Coils"/>
    </source>
</evidence>
<dbReference type="EMBL" id="KV426471">
    <property type="protein sequence ID" value="KZV80547.1"/>
    <property type="molecule type" value="Genomic_DNA"/>
</dbReference>
<dbReference type="AlphaFoldDB" id="A0A165BFQ7"/>
<comment type="subcellular location">
    <subcellularLocation>
        <location evidence="1">Nucleus</location>
    </subcellularLocation>
</comment>
<reference evidence="5 6" key="1">
    <citation type="journal article" date="2016" name="Mol. Biol. Evol.">
        <title>Comparative Genomics of Early-Diverging Mushroom-Forming Fungi Provides Insights into the Origins of Lignocellulose Decay Capabilities.</title>
        <authorList>
            <person name="Nagy L.G."/>
            <person name="Riley R."/>
            <person name="Tritt A."/>
            <person name="Adam C."/>
            <person name="Daum C."/>
            <person name="Floudas D."/>
            <person name="Sun H."/>
            <person name="Yadav J.S."/>
            <person name="Pangilinan J."/>
            <person name="Larsson K.H."/>
            <person name="Matsuura K."/>
            <person name="Barry K."/>
            <person name="Labutti K."/>
            <person name="Kuo R."/>
            <person name="Ohm R.A."/>
            <person name="Bhattacharya S.S."/>
            <person name="Shirouzu T."/>
            <person name="Yoshinaga Y."/>
            <person name="Martin F.M."/>
            <person name="Grigoriev I.V."/>
            <person name="Hibbett D.S."/>
        </authorList>
    </citation>
    <scope>NUCLEOTIDE SEQUENCE [LARGE SCALE GENOMIC DNA]</scope>
    <source>
        <strain evidence="5 6">HHB12029</strain>
    </source>
</reference>
<dbReference type="Proteomes" id="UP000077266">
    <property type="component" value="Unassembled WGS sequence"/>
</dbReference>
<feature type="region of interest" description="Disordered" evidence="4">
    <location>
        <begin position="173"/>
        <end position="337"/>
    </location>
</feature>
<organism evidence="5 6">
    <name type="scientific">Exidia glandulosa HHB12029</name>
    <dbReference type="NCBI Taxonomy" id="1314781"/>
    <lineage>
        <taxon>Eukaryota</taxon>
        <taxon>Fungi</taxon>
        <taxon>Dikarya</taxon>
        <taxon>Basidiomycota</taxon>
        <taxon>Agaricomycotina</taxon>
        <taxon>Agaricomycetes</taxon>
        <taxon>Auriculariales</taxon>
        <taxon>Exidiaceae</taxon>
        <taxon>Exidia</taxon>
    </lineage>
</organism>
<proteinExistence type="predicted"/>
<dbReference type="GO" id="GO:0000445">
    <property type="term" value="C:THO complex part of transcription export complex"/>
    <property type="evidence" value="ECO:0007669"/>
    <property type="project" value="InterPro"/>
</dbReference>